<name>A0A4C1XD09_EUMVA</name>
<evidence type="ECO:0000313" key="2">
    <source>
        <dbReference type="Proteomes" id="UP000299102"/>
    </source>
</evidence>
<dbReference type="AlphaFoldDB" id="A0A4C1XD09"/>
<accession>A0A4C1XD09</accession>
<sequence>MCGLSLKLDVAEEKVPEKNEQSRLTKQIDRVNVCDEWVGQAHRAGGAARVHVASYLLQSDLSLTPNMLE</sequence>
<protein>
    <submittedName>
        <fullName evidence="1">Uncharacterized protein</fullName>
    </submittedName>
</protein>
<evidence type="ECO:0000313" key="1">
    <source>
        <dbReference type="EMBL" id="GBP60249.1"/>
    </source>
</evidence>
<organism evidence="1 2">
    <name type="scientific">Eumeta variegata</name>
    <name type="common">Bagworm moth</name>
    <name type="synonym">Eumeta japonica</name>
    <dbReference type="NCBI Taxonomy" id="151549"/>
    <lineage>
        <taxon>Eukaryota</taxon>
        <taxon>Metazoa</taxon>
        <taxon>Ecdysozoa</taxon>
        <taxon>Arthropoda</taxon>
        <taxon>Hexapoda</taxon>
        <taxon>Insecta</taxon>
        <taxon>Pterygota</taxon>
        <taxon>Neoptera</taxon>
        <taxon>Endopterygota</taxon>
        <taxon>Lepidoptera</taxon>
        <taxon>Glossata</taxon>
        <taxon>Ditrysia</taxon>
        <taxon>Tineoidea</taxon>
        <taxon>Psychidae</taxon>
        <taxon>Oiketicinae</taxon>
        <taxon>Eumeta</taxon>
    </lineage>
</organism>
<comment type="caution">
    <text evidence="1">The sequence shown here is derived from an EMBL/GenBank/DDBJ whole genome shotgun (WGS) entry which is preliminary data.</text>
</comment>
<proteinExistence type="predicted"/>
<dbReference type="Proteomes" id="UP000299102">
    <property type="component" value="Unassembled WGS sequence"/>
</dbReference>
<reference evidence="1 2" key="1">
    <citation type="journal article" date="2019" name="Commun. Biol.">
        <title>The bagworm genome reveals a unique fibroin gene that provides high tensile strength.</title>
        <authorList>
            <person name="Kono N."/>
            <person name="Nakamura H."/>
            <person name="Ohtoshi R."/>
            <person name="Tomita M."/>
            <person name="Numata K."/>
            <person name="Arakawa K."/>
        </authorList>
    </citation>
    <scope>NUCLEOTIDE SEQUENCE [LARGE SCALE GENOMIC DNA]</scope>
</reference>
<dbReference type="EMBL" id="BGZK01000783">
    <property type="protein sequence ID" value="GBP60249.1"/>
    <property type="molecule type" value="Genomic_DNA"/>
</dbReference>
<gene>
    <name evidence="1" type="ORF">EVAR_14011_1</name>
</gene>
<keyword evidence="2" id="KW-1185">Reference proteome</keyword>